<proteinExistence type="predicted"/>
<dbReference type="Proteomes" id="UP000322617">
    <property type="component" value="Chromosome"/>
</dbReference>
<dbReference type="GO" id="GO:0016740">
    <property type="term" value="F:transferase activity"/>
    <property type="evidence" value="ECO:0007669"/>
    <property type="project" value="UniProtKB-KW"/>
</dbReference>
<dbReference type="InterPro" id="IPR029062">
    <property type="entry name" value="Class_I_gatase-like"/>
</dbReference>
<dbReference type="RefSeq" id="WP_018451355.1">
    <property type="nucleotide sequence ID" value="NZ_AP019827.1"/>
</dbReference>
<dbReference type="PANTHER" id="PTHR42695:SF5">
    <property type="entry name" value="GLUTAMINE AMIDOTRANSFERASE YLR126C-RELATED"/>
    <property type="match status" value="1"/>
</dbReference>
<dbReference type="SUPFAM" id="SSF52317">
    <property type="entry name" value="Class I glutamine amidotransferase-like"/>
    <property type="match status" value="1"/>
</dbReference>
<protein>
    <submittedName>
        <fullName evidence="2">Glutamine amidotransferase</fullName>
    </submittedName>
</protein>
<dbReference type="NCBIfam" id="NF006098">
    <property type="entry name" value="PRK08250.1"/>
    <property type="match status" value="1"/>
</dbReference>
<sequence>MKIHFILHEIFEVPGAYLAWAALSGHDVTMTKVYQNEKLPENADSFDFLIVMGGPQSPIGDNSEFPYFNPKAEIDLIKKAIKADKYIVGVCLGAQLLGEAYGGTTEKSPSCEIGNFPIELTEAGLEDENIKHFGKQAITGHWHSDMPGLPDTAEILAKSKGCPRQIIKYSKKHYGFQCHLEFTKKVAELLINSDKDLEKKSQTLPYVQSPQTIRDYDYNEMNNLLYEFLDNLTKRNNQMQKLKNYKQILNKIKKEKYFLLYVSMNNCSICHADMPKVEKIVNEENFPAYYIEATEIPEAIGQLSLFSVPVVILFYEGREIHRQAKIIDFNELNYRMKQICENK</sequence>
<dbReference type="STRING" id="1122172.GCA_000373045_01743"/>
<feature type="domain" description="Glutamine amidotransferase" evidence="1">
    <location>
        <begin position="32"/>
        <end position="187"/>
    </location>
</feature>
<keyword evidence="3" id="KW-1185">Reference proteome</keyword>
<organism evidence="2 3">
    <name type="scientific">Leptotrichia shahii</name>
    <dbReference type="NCBI Taxonomy" id="157691"/>
    <lineage>
        <taxon>Bacteria</taxon>
        <taxon>Fusobacteriati</taxon>
        <taxon>Fusobacteriota</taxon>
        <taxon>Fusobacteriia</taxon>
        <taxon>Fusobacteriales</taxon>
        <taxon>Leptotrichiaceae</taxon>
        <taxon>Leptotrichia</taxon>
    </lineage>
</organism>
<gene>
    <name evidence="2" type="ORF">JCM16776_0247</name>
</gene>
<dbReference type="InterPro" id="IPR017926">
    <property type="entry name" value="GATASE"/>
</dbReference>
<dbReference type="KEGG" id="lsz:JCM16776_0247"/>
<accession>A0A510JL92</accession>
<evidence type="ECO:0000313" key="3">
    <source>
        <dbReference type="Proteomes" id="UP000322617"/>
    </source>
</evidence>
<name>A0A510JL92_9FUSO</name>
<dbReference type="GO" id="GO:0005829">
    <property type="term" value="C:cytosol"/>
    <property type="evidence" value="ECO:0007669"/>
    <property type="project" value="TreeGrafter"/>
</dbReference>
<dbReference type="Gene3D" id="3.40.30.10">
    <property type="entry name" value="Glutaredoxin"/>
    <property type="match status" value="1"/>
</dbReference>
<dbReference type="PROSITE" id="PS51273">
    <property type="entry name" value="GATASE_TYPE_1"/>
    <property type="match status" value="1"/>
</dbReference>
<keyword evidence="2" id="KW-0808">Transferase</keyword>
<dbReference type="Gene3D" id="3.40.50.880">
    <property type="match status" value="1"/>
</dbReference>
<dbReference type="InterPro" id="IPR044992">
    <property type="entry name" value="ChyE-like"/>
</dbReference>
<keyword evidence="2" id="KW-0315">Glutamine amidotransferase</keyword>
<dbReference type="AlphaFoldDB" id="A0A510JL92"/>
<dbReference type="FunFam" id="3.40.50.880:FF:000033">
    <property type="entry name" value="Glutamine amidotransferase class-I"/>
    <property type="match status" value="1"/>
</dbReference>
<dbReference type="InterPro" id="IPR036249">
    <property type="entry name" value="Thioredoxin-like_sf"/>
</dbReference>
<reference evidence="2 3" key="1">
    <citation type="submission" date="2019-07" db="EMBL/GenBank/DDBJ databases">
        <title>Complete Genome Sequence of Leptotrichia shahii Strain JCM 16776.</title>
        <authorList>
            <person name="Watanabe S."/>
            <person name="Cui L."/>
        </authorList>
    </citation>
    <scope>NUCLEOTIDE SEQUENCE [LARGE SCALE GENOMIC DNA]</scope>
    <source>
        <strain evidence="2 3">JCM16776</strain>
    </source>
</reference>
<dbReference type="CDD" id="cd02947">
    <property type="entry name" value="TRX_family"/>
    <property type="match status" value="1"/>
</dbReference>
<dbReference type="SUPFAM" id="SSF52833">
    <property type="entry name" value="Thioredoxin-like"/>
    <property type="match status" value="1"/>
</dbReference>
<dbReference type="CDD" id="cd01741">
    <property type="entry name" value="GATase1_1"/>
    <property type="match status" value="1"/>
</dbReference>
<dbReference type="EMBL" id="AP019827">
    <property type="protein sequence ID" value="BBM40044.1"/>
    <property type="molecule type" value="Genomic_DNA"/>
</dbReference>
<evidence type="ECO:0000259" key="1">
    <source>
        <dbReference type="Pfam" id="PF00117"/>
    </source>
</evidence>
<evidence type="ECO:0000313" key="2">
    <source>
        <dbReference type="EMBL" id="BBM40044.1"/>
    </source>
</evidence>
<dbReference type="PANTHER" id="PTHR42695">
    <property type="entry name" value="GLUTAMINE AMIDOTRANSFERASE YLR126C-RELATED"/>
    <property type="match status" value="1"/>
</dbReference>
<dbReference type="Pfam" id="PF00117">
    <property type="entry name" value="GATase"/>
    <property type="match status" value="1"/>
</dbReference>